<dbReference type="EMBL" id="CP001962">
    <property type="protein sequence ID" value="ADW21101.1"/>
    <property type="molecule type" value="Genomic_DNA"/>
</dbReference>
<evidence type="ECO:0000313" key="1">
    <source>
        <dbReference type="EMBL" id="ADW21101.1"/>
    </source>
</evidence>
<gene>
    <name evidence="1" type="ordered locus">TSC_c04690</name>
</gene>
<reference evidence="1 2" key="2">
    <citation type="journal article" date="2011" name="BMC Genomics">
        <title>Sequence of the hyperplastic genome of the naturally competent Thermus scotoductus SA-01.</title>
        <authorList>
            <person name="Gounder K."/>
            <person name="Brzuszkiewicz E."/>
            <person name="Liesegang H."/>
            <person name="Wollherr A."/>
            <person name="Daniel R."/>
            <person name="Gottschalk G."/>
            <person name="Reva O."/>
            <person name="Kumwenda B."/>
            <person name="Srivastava M."/>
            <person name="Bricio C."/>
            <person name="Berenguer J."/>
            <person name="van Heerden E."/>
            <person name="Litthauer D."/>
        </authorList>
    </citation>
    <scope>NUCLEOTIDE SEQUENCE [LARGE SCALE GENOMIC DNA]</scope>
    <source>
        <strain evidence="2">ATCC 700910 / SA-01</strain>
    </source>
</reference>
<name>E8PLD8_THESS</name>
<dbReference type="HOGENOM" id="CLU_3141718_0_0_0"/>
<protein>
    <submittedName>
        <fullName evidence="1">Uncharacterized protein</fullName>
    </submittedName>
</protein>
<dbReference type="KEGG" id="tsc:TSC_c04690"/>
<reference evidence="2" key="1">
    <citation type="submission" date="2010-03" db="EMBL/GenBank/DDBJ databases">
        <title>The genome sequence of Thermus scotoductus SA-01.</title>
        <authorList>
            <person name="Gounder K."/>
            <person name="Liesegang H."/>
            <person name="Brzuszkiewicz E."/>
            <person name="Wollherr A."/>
            <person name="Daniel R."/>
            <person name="Gottschalk G."/>
            <person name="van Heerden E."/>
            <person name="Litthauer D."/>
        </authorList>
    </citation>
    <scope>NUCLEOTIDE SEQUENCE [LARGE SCALE GENOMIC DNA]</scope>
    <source>
        <strain evidence="2">ATCC 700910 / SA-01</strain>
    </source>
</reference>
<sequence length="49" mass="5419">MDPPPLPLRRIFYLLPALVSGHALEYTVTLVHKPPWGLEKGSPRRKGGG</sequence>
<dbReference type="AlphaFoldDB" id="E8PLD8"/>
<evidence type="ECO:0000313" key="2">
    <source>
        <dbReference type="Proteomes" id="UP000008087"/>
    </source>
</evidence>
<organism evidence="1 2">
    <name type="scientific">Thermus scotoductus (strain ATCC 700910 / SA-01)</name>
    <dbReference type="NCBI Taxonomy" id="743525"/>
    <lineage>
        <taxon>Bacteria</taxon>
        <taxon>Thermotogati</taxon>
        <taxon>Deinococcota</taxon>
        <taxon>Deinococci</taxon>
        <taxon>Thermales</taxon>
        <taxon>Thermaceae</taxon>
        <taxon>Thermus</taxon>
    </lineage>
</organism>
<dbReference type="STRING" id="743525.TSC_c04690"/>
<accession>E8PLD8</accession>
<dbReference type="Proteomes" id="UP000008087">
    <property type="component" value="Chromosome"/>
</dbReference>
<proteinExistence type="predicted"/>